<protein>
    <submittedName>
        <fullName evidence="1">Transposon Ty3-I Gag-Pol polyprotein</fullName>
    </submittedName>
</protein>
<reference evidence="1 2" key="1">
    <citation type="submission" date="2019-08" db="EMBL/GenBank/DDBJ databases">
        <title>Draft genome sequences of two oriental melons (Cucumis melo L. var makuwa).</title>
        <authorList>
            <person name="Kwon S.-Y."/>
        </authorList>
    </citation>
    <scope>NUCLEOTIDE SEQUENCE [LARGE SCALE GENOMIC DNA]</scope>
    <source>
        <strain evidence="2">cv. Chang Bougi</strain>
        <tissue evidence="1">Leaf</tissue>
    </source>
</reference>
<evidence type="ECO:0000313" key="1">
    <source>
        <dbReference type="EMBL" id="TYK23249.1"/>
    </source>
</evidence>
<dbReference type="EMBL" id="SSTD01004586">
    <property type="protein sequence ID" value="TYK23249.1"/>
    <property type="molecule type" value="Genomic_DNA"/>
</dbReference>
<organism evidence="1 2">
    <name type="scientific">Cucumis melo var. makuwa</name>
    <name type="common">Oriental melon</name>
    <dbReference type="NCBI Taxonomy" id="1194695"/>
    <lineage>
        <taxon>Eukaryota</taxon>
        <taxon>Viridiplantae</taxon>
        <taxon>Streptophyta</taxon>
        <taxon>Embryophyta</taxon>
        <taxon>Tracheophyta</taxon>
        <taxon>Spermatophyta</taxon>
        <taxon>Magnoliopsida</taxon>
        <taxon>eudicotyledons</taxon>
        <taxon>Gunneridae</taxon>
        <taxon>Pentapetalae</taxon>
        <taxon>rosids</taxon>
        <taxon>fabids</taxon>
        <taxon>Cucurbitales</taxon>
        <taxon>Cucurbitaceae</taxon>
        <taxon>Benincaseae</taxon>
        <taxon>Cucumis</taxon>
    </lineage>
</organism>
<accession>A0A5D3DJ51</accession>
<comment type="caution">
    <text evidence="1">The sequence shown here is derived from an EMBL/GenBank/DDBJ whole genome shotgun (WGS) entry which is preliminary data.</text>
</comment>
<dbReference type="Proteomes" id="UP000321947">
    <property type="component" value="Unassembled WGS sequence"/>
</dbReference>
<sequence length="161" mass="18454">MLGSTKKSISFFLDGHKFKDKYKAIGVGVSKRDWKLFQALETSSTSSYPEEQKQKQIEADEELNGIRKTFSDWQLNDLGYSLCDNLLYYKGRLVLSATSPTIPLLSMKFHYSPIVGHWGTLKTYQHLAKEDYFQAIPIPDKVWEDIAMDSWRGCQSLGVMT</sequence>
<name>A0A5D3DJ51_CUCMM</name>
<dbReference type="AlphaFoldDB" id="A0A5D3DJ51"/>
<evidence type="ECO:0000313" key="2">
    <source>
        <dbReference type="Proteomes" id="UP000321947"/>
    </source>
</evidence>
<proteinExistence type="predicted"/>
<gene>
    <name evidence="1" type="ORF">E5676_scaffold142G002960</name>
</gene>